<name>A0AAN9TH24_9HEMI</name>
<dbReference type="InterPro" id="IPR003100">
    <property type="entry name" value="PAZ_dom"/>
</dbReference>
<dbReference type="CDD" id="cd00593">
    <property type="entry name" value="RIBOc"/>
    <property type="match status" value="2"/>
</dbReference>
<dbReference type="InterPro" id="IPR036389">
    <property type="entry name" value="RNase_III_sf"/>
</dbReference>
<dbReference type="GO" id="GO:0004530">
    <property type="term" value="F:deoxyribonuclease I activity"/>
    <property type="evidence" value="ECO:0007669"/>
    <property type="project" value="TreeGrafter"/>
</dbReference>
<keyword evidence="5" id="KW-0378">Hydrolase</keyword>
<keyword evidence="3" id="KW-0479">Metal-binding</keyword>
<evidence type="ECO:0000256" key="3">
    <source>
        <dbReference type="ARBA" id="ARBA00022723"/>
    </source>
</evidence>
<dbReference type="Gene3D" id="2.170.260.10">
    <property type="entry name" value="paz domain"/>
    <property type="match status" value="1"/>
</dbReference>
<dbReference type="SUPFAM" id="SSF69065">
    <property type="entry name" value="RNase III domain-like"/>
    <property type="match status" value="2"/>
</dbReference>
<evidence type="ECO:0000256" key="2">
    <source>
        <dbReference type="ARBA" id="ARBA00001946"/>
    </source>
</evidence>
<comment type="caution">
    <text evidence="11">The sequence shown here is derived from an EMBL/GenBank/DDBJ whole genome shotgun (WGS) entry which is preliminary data.</text>
</comment>
<evidence type="ECO:0000259" key="10">
    <source>
        <dbReference type="PROSITE" id="PS50821"/>
    </source>
</evidence>
<dbReference type="SMART" id="SM00535">
    <property type="entry name" value="RIBOc"/>
    <property type="match status" value="2"/>
</dbReference>
<feature type="region of interest" description="Disordered" evidence="8">
    <location>
        <begin position="357"/>
        <end position="385"/>
    </location>
</feature>
<dbReference type="GO" id="GO:0006309">
    <property type="term" value="P:apoptotic DNA fragmentation"/>
    <property type="evidence" value="ECO:0007669"/>
    <property type="project" value="TreeGrafter"/>
</dbReference>
<gene>
    <name evidence="11" type="ORF">V9T40_001709</name>
</gene>
<keyword evidence="12" id="KW-1185">Reference proteome</keyword>
<dbReference type="FunFam" id="1.10.1520.10:FF:000004">
    <property type="entry name" value="Endoribonuclease dicer-like 1"/>
    <property type="match status" value="1"/>
</dbReference>
<comment type="cofactor">
    <cofactor evidence="1">
        <name>Mn(2+)</name>
        <dbReference type="ChEBI" id="CHEBI:29035"/>
    </cofactor>
</comment>
<dbReference type="SMART" id="SM00949">
    <property type="entry name" value="PAZ"/>
    <property type="match status" value="1"/>
</dbReference>
<dbReference type="GO" id="GO:0005737">
    <property type="term" value="C:cytoplasm"/>
    <property type="evidence" value="ECO:0007669"/>
    <property type="project" value="TreeGrafter"/>
</dbReference>
<keyword evidence="7" id="KW-0694">RNA-binding</keyword>
<dbReference type="PANTHER" id="PTHR14950:SF37">
    <property type="entry name" value="ENDORIBONUCLEASE DICER"/>
    <property type="match status" value="1"/>
</dbReference>
<dbReference type="GO" id="GO:0030422">
    <property type="term" value="P:siRNA processing"/>
    <property type="evidence" value="ECO:0007669"/>
    <property type="project" value="TreeGrafter"/>
</dbReference>
<dbReference type="PANTHER" id="PTHR14950">
    <property type="entry name" value="DICER-RELATED"/>
    <property type="match status" value="1"/>
</dbReference>
<keyword evidence="4" id="KW-0547">Nucleotide-binding</keyword>
<dbReference type="Gene3D" id="1.10.1520.10">
    <property type="entry name" value="Ribonuclease III domain"/>
    <property type="match status" value="2"/>
</dbReference>
<dbReference type="InterPro" id="IPR000999">
    <property type="entry name" value="RNase_III_dom"/>
</dbReference>
<dbReference type="GO" id="GO:0031054">
    <property type="term" value="P:pre-miRNA processing"/>
    <property type="evidence" value="ECO:0007669"/>
    <property type="project" value="TreeGrafter"/>
</dbReference>
<evidence type="ECO:0000259" key="9">
    <source>
        <dbReference type="PROSITE" id="PS50142"/>
    </source>
</evidence>
<reference evidence="11 12" key="1">
    <citation type="submission" date="2024-03" db="EMBL/GenBank/DDBJ databases">
        <title>Adaptation during the transition from Ophiocordyceps entomopathogen to insect associate is accompanied by gene loss and intensified selection.</title>
        <authorList>
            <person name="Ward C.M."/>
            <person name="Onetto C.A."/>
            <person name="Borneman A.R."/>
        </authorList>
    </citation>
    <scope>NUCLEOTIDE SEQUENCE [LARGE SCALE GENOMIC DNA]</scope>
    <source>
        <strain evidence="11">AWRI1</strain>
        <tissue evidence="11">Single Adult Female</tissue>
    </source>
</reference>
<evidence type="ECO:0000256" key="1">
    <source>
        <dbReference type="ARBA" id="ARBA00001936"/>
    </source>
</evidence>
<dbReference type="PROSITE" id="PS50821">
    <property type="entry name" value="PAZ"/>
    <property type="match status" value="1"/>
</dbReference>
<sequence>MNKFAKGAGENGDLAVSGGGQEFLISDIKVPSFLVNCCPEPYVKCYIHVIDMCTEYDMPIEDRKQVFHALMASNQCFYGILTRTTLPPICSFPVWSDLGKIRINLLNNQLTYTFTNNQLEIIKGFHKFLFMDIVAKVKNCFVFDTTDSSSSSYFIIPLKKKDHGEIGIAWSIMRDRTGIKLDRPATPEDYSDENYAGKVVTPWYRDQNDIPLFYVVTNVNTGMYMHSKMHLREETYSDYYEKKYGLKVTQKHVPLLEVRMITNILESIKPRCITSSVKLKRRKKRDFQTFLHSEFVTKQKFPAVLWYKSTLLPSILHRTHYFLLAEDLRQKIVIEAKVGNLYIPMDRKKEREYFTDEQPGKNEMKNQNANDHFSNQSVGNDQRGEANLRDPPKLSLFQDHSLSEGPTQYNILQALTLLAANDTICLERLETLGDCYLKFITSFSIFVGQPDMKEGDMTKLRSRLIGNDNLKACGIEHGIPGYIQASTFSVDLSWTAPSFRVPLEICNFVIPPAMSSTEFPIIRPELLRNRKLACLLQVSIPERERLTGCVSTNTIDSVKQFFQTHANGNKQETAAALYYMGKQEISMKNVADAVEALIGTYLQKCGIHGAFQVAKYFGIIEDENYPTLLASRVPSAVSPNKIKRMLPDYNRIERLLQYEFQDKALLLEVFTHPSCLTNTLTGCYQRLEFIGDAVLDFLITSYIYEYCGQLSPGQISDLRSALVNNHIFGALVVRLGLHEFLVDPAESVKNEIATFAKYQRKENYAIYGNELMVEVKATNRVILAEEVRVPKVLADVFEALAGAIFIDSGYNLKRLWKIYYNIMKTEITQFSKDIPINPVRALYEMDGKVVFEQ</sequence>
<dbReference type="Pfam" id="PF20931">
    <property type="entry name" value="Dicer_platform"/>
    <property type="match status" value="1"/>
</dbReference>
<feature type="domain" description="RNase III" evidence="9">
    <location>
        <begin position="413"/>
        <end position="606"/>
    </location>
</feature>
<evidence type="ECO:0000256" key="4">
    <source>
        <dbReference type="ARBA" id="ARBA00022741"/>
    </source>
</evidence>
<dbReference type="InterPro" id="IPR048512">
    <property type="entry name" value="Dicer_platform"/>
</dbReference>
<feature type="domain" description="PAZ" evidence="10">
    <location>
        <begin position="168"/>
        <end position="270"/>
    </location>
</feature>
<dbReference type="GO" id="GO:0046872">
    <property type="term" value="F:metal ion binding"/>
    <property type="evidence" value="ECO:0007669"/>
    <property type="project" value="UniProtKB-KW"/>
</dbReference>
<dbReference type="GO" id="GO:0003723">
    <property type="term" value="F:RNA binding"/>
    <property type="evidence" value="ECO:0007669"/>
    <property type="project" value="UniProtKB-KW"/>
</dbReference>
<evidence type="ECO:0000313" key="12">
    <source>
        <dbReference type="Proteomes" id="UP001367676"/>
    </source>
</evidence>
<feature type="domain" description="RNase III" evidence="9">
    <location>
        <begin position="649"/>
        <end position="809"/>
    </location>
</feature>
<dbReference type="GO" id="GO:0004525">
    <property type="term" value="F:ribonuclease III activity"/>
    <property type="evidence" value="ECO:0007669"/>
    <property type="project" value="InterPro"/>
</dbReference>
<dbReference type="Pfam" id="PF00636">
    <property type="entry name" value="Ribonuclease_3"/>
    <property type="match status" value="2"/>
</dbReference>
<dbReference type="GO" id="GO:0005634">
    <property type="term" value="C:nucleus"/>
    <property type="evidence" value="ECO:0007669"/>
    <property type="project" value="TreeGrafter"/>
</dbReference>
<dbReference type="Pfam" id="PF02170">
    <property type="entry name" value="PAZ"/>
    <property type="match status" value="1"/>
</dbReference>
<dbReference type="GO" id="GO:0000166">
    <property type="term" value="F:nucleotide binding"/>
    <property type="evidence" value="ECO:0007669"/>
    <property type="project" value="UniProtKB-KW"/>
</dbReference>
<protein>
    <submittedName>
        <fullName evidence="11">Uncharacterized protein</fullName>
    </submittedName>
</protein>
<feature type="compositionally biased region" description="Polar residues" evidence="8">
    <location>
        <begin position="365"/>
        <end position="380"/>
    </location>
</feature>
<comment type="cofactor">
    <cofactor evidence="2">
        <name>Mg(2+)</name>
        <dbReference type="ChEBI" id="CHEBI:18420"/>
    </cofactor>
</comment>
<evidence type="ECO:0000313" key="11">
    <source>
        <dbReference type="EMBL" id="KAK7590096.1"/>
    </source>
</evidence>
<evidence type="ECO:0000256" key="8">
    <source>
        <dbReference type="SAM" id="MobiDB-lite"/>
    </source>
</evidence>
<dbReference type="PROSITE" id="PS50142">
    <property type="entry name" value="RNASE_3_2"/>
    <property type="match status" value="2"/>
</dbReference>
<organism evidence="11 12">
    <name type="scientific">Parthenolecanium corni</name>
    <dbReference type="NCBI Taxonomy" id="536013"/>
    <lineage>
        <taxon>Eukaryota</taxon>
        <taxon>Metazoa</taxon>
        <taxon>Ecdysozoa</taxon>
        <taxon>Arthropoda</taxon>
        <taxon>Hexapoda</taxon>
        <taxon>Insecta</taxon>
        <taxon>Pterygota</taxon>
        <taxon>Neoptera</taxon>
        <taxon>Paraneoptera</taxon>
        <taxon>Hemiptera</taxon>
        <taxon>Sternorrhyncha</taxon>
        <taxon>Coccoidea</taxon>
        <taxon>Coccidae</taxon>
        <taxon>Parthenolecanium</taxon>
    </lineage>
</organism>
<evidence type="ECO:0000256" key="5">
    <source>
        <dbReference type="ARBA" id="ARBA00022801"/>
    </source>
</evidence>
<proteinExistence type="predicted"/>
<dbReference type="EMBL" id="JBBCAQ010000022">
    <property type="protein sequence ID" value="KAK7590096.1"/>
    <property type="molecule type" value="Genomic_DNA"/>
</dbReference>
<evidence type="ECO:0000256" key="6">
    <source>
        <dbReference type="ARBA" id="ARBA00022842"/>
    </source>
</evidence>
<evidence type="ECO:0000256" key="7">
    <source>
        <dbReference type="ARBA" id="ARBA00022884"/>
    </source>
</evidence>
<dbReference type="AlphaFoldDB" id="A0AAN9TH24"/>
<dbReference type="Proteomes" id="UP001367676">
    <property type="component" value="Unassembled WGS sequence"/>
</dbReference>
<accession>A0AAN9TH24</accession>
<keyword evidence="6" id="KW-0460">Magnesium</keyword>